<gene>
    <name evidence="1" type="ORF">SAMN05421693_10943</name>
</gene>
<dbReference type="InterPro" id="IPR034756">
    <property type="entry name" value="T2SSM_b"/>
</dbReference>
<evidence type="ECO:0000313" key="2">
    <source>
        <dbReference type="Proteomes" id="UP000199496"/>
    </source>
</evidence>
<reference evidence="1 2" key="1">
    <citation type="submission" date="2016-10" db="EMBL/GenBank/DDBJ databases">
        <authorList>
            <person name="de Groot N.N."/>
        </authorList>
    </citation>
    <scope>NUCLEOTIDE SEQUENCE [LARGE SCALE GENOMIC DNA]</scope>
    <source>
        <strain evidence="1 2">B7-7</strain>
    </source>
</reference>
<dbReference type="Pfam" id="PF10741">
    <property type="entry name" value="T2SSM_b"/>
    <property type="match status" value="1"/>
</dbReference>
<name>A0A1H9BJJ1_9GAMM</name>
<dbReference type="RefSeq" id="WP_090205334.1">
    <property type="nucleotide sequence ID" value="NZ_FOFO01000009.1"/>
</dbReference>
<accession>A0A1H9BJJ1</accession>
<dbReference type="EMBL" id="FOFO01000009">
    <property type="protein sequence ID" value="SEP88887.1"/>
    <property type="molecule type" value="Genomic_DNA"/>
</dbReference>
<dbReference type="AlphaFoldDB" id="A0A1H9BJJ1"/>
<organism evidence="1 2">
    <name type="scientific">Ectothiorhodospira magna</name>
    <dbReference type="NCBI Taxonomy" id="867345"/>
    <lineage>
        <taxon>Bacteria</taxon>
        <taxon>Pseudomonadati</taxon>
        <taxon>Pseudomonadota</taxon>
        <taxon>Gammaproteobacteria</taxon>
        <taxon>Chromatiales</taxon>
        <taxon>Ectothiorhodospiraceae</taxon>
        <taxon>Ectothiorhodospira</taxon>
    </lineage>
</organism>
<protein>
    <submittedName>
        <fullName evidence="1">Type II secretion system (T2SS), protein M subtype b</fullName>
    </submittedName>
</protein>
<proteinExistence type="predicted"/>
<dbReference type="NCBIfam" id="NF040576">
    <property type="entry name" value="T2SS_GspM_XpsM"/>
    <property type="match status" value="1"/>
</dbReference>
<dbReference type="STRING" id="867345.SAMN05421693_10943"/>
<keyword evidence="2" id="KW-1185">Reference proteome</keyword>
<dbReference type="Proteomes" id="UP000199496">
    <property type="component" value="Unassembled WGS sequence"/>
</dbReference>
<evidence type="ECO:0000313" key="1">
    <source>
        <dbReference type="EMBL" id="SEP88887.1"/>
    </source>
</evidence>
<sequence>MTRRSITLTDQTWVALILVAALLLPWMWLVGTAWAKWSQYHDLIQRDLPRLARLQGQVDMEAPLRQQLQQVRDHLAGQTYPAQLSGTQVLGDLQARVRGQIQAAGLELQGTDQHSPRMEGTFERFSITLSIGGTLPQVIGFLQALDGESPAIFVEQVQLQPAILVSDPEATPPQRVNMTLRLAVMRQT</sequence>